<evidence type="ECO:0000259" key="1">
    <source>
        <dbReference type="SMART" id="SM00849"/>
    </source>
</evidence>
<dbReference type="SMART" id="SM00849">
    <property type="entry name" value="Lactamase_B"/>
    <property type="match status" value="1"/>
</dbReference>
<name>A0ABV9SAW8_9PSEU</name>
<dbReference type="PANTHER" id="PTHR43546">
    <property type="entry name" value="UPF0173 METAL-DEPENDENT HYDROLASE MJ1163-RELATED"/>
    <property type="match status" value="1"/>
</dbReference>
<dbReference type="Gene3D" id="3.60.15.10">
    <property type="entry name" value="Ribonuclease Z/Hydroxyacylglutathione hydrolase-like"/>
    <property type="match status" value="1"/>
</dbReference>
<dbReference type="InterPro" id="IPR050114">
    <property type="entry name" value="UPF0173_UPF0282_UlaG_hydrolase"/>
</dbReference>
<dbReference type="InterPro" id="IPR001279">
    <property type="entry name" value="Metallo-B-lactamas"/>
</dbReference>
<proteinExistence type="predicted"/>
<evidence type="ECO:0000313" key="3">
    <source>
        <dbReference type="Proteomes" id="UP001595859"/>
    </source>
</evidence>
<dbReference type="SUPFAM" id="SSF56281">
    <property type="entry name" value="Metallo-hydrolase/oxidoreductase"/>
    <property type="match status" value="1"/>
</dbReference>
<reference evidence="3" key="1">
    <citation type="journal article" date="2019" name="Int. J. Syst. Evol. Microbiol.">
        <title>The Global Catalogue of Microorganisms (GCM) 10K type strain sequencing project: providing services to taxonomists for standard genome sequencing and annotation.</title>
        <authorList>
            <consortium name="The Broad Institute Genomics Platform"/>
            <consortium name="The Broad Institute Genome Sequencing Center for Infectious Disease"/>
            <person name="Wu L."/>
            <person name="Ma J."/>
        </authorList>
    </citation>
    <scope>NUCLEOTIDE SEQUENCE [LARGE SCALE GENOMIC DNA]</scope>
    <source>
        <strain evidence="3">ZS-22-S1</strain>
    </source>
</reference>
<dbReference type="EMBL" id="JBHSIS010000024">
    <property type="protein sequence ID" value="MFC4858878.1"/>
    <property type="molecule type" value="Genomic_DNA"/>
</dbReference>
<comment type="caution">
    <text evidence="2">The sequence shown here is derived from an EMBL/GenBank/DDBJ whole genome shotgun (WGS) entry which is preliminary data.</text>
</comment>
<sequence length="213" mass="22853">MQMAHFGHSCVLLSTGKARLLFDPGAYSAGFETVAELDAILITHQHPDHLDGERLPALVRANPGAALVCDEDSAAELEKLGLPPTSVARPGDTLTFDGTSVAVVGGRHATIHEDLPMPANAGYVVDDGAFYHPGDALFVPEQRIDVLGLPMSAPWLKTGEMIDFLRAVGPRVAVPIHEALLSELGFRGQQNWISRLAPDADLRPLKRTEPAEI</sequence>
<feature type="domain" description="Metallo-beta-lactamase" evidence="1">
    <location>
        <begin position="7"/>
        <end position="177"/>
    </location>
</feature>
<accession>A0ABV9SAW8</accession>
<dbReference type="RefSeq" id="WP_378061583.1">
    <property type="nucleotide sequence ID" value="NZ_JBHSIS010000024.1"/>
</dbReference>
<keyword evidence="3" id="KW-1185">Reference proteome</keyword>
<organism evidence="2 3">
    <name type="scientific">Actinophytocola glycyrrhizae</name>
    <dbReference type="NCBI Taxonomy" id="2044873"/>
    <lineage>
        <taxon>Bacteria</taxon>
        <taxon>Bacillati</taxon>
        <taxon>Actinomycetota</taxon>
        <taxon>Actinomycetes</taxon>
        <taxon>Pseudonocardiales</taxon>
        <taxon>Pseudonocardiaceae</taxon>
    </lineage>
</organism>
<gene>
    <name evidence="2" type="ORF">ACFPCV_35735</name>
</gene>
<dbReference type="PANTHER" id="PTHR43546:SF3">
    <property type="entry name" value="UPF0173 METAL-DEPENDENT HYDROLASE MJ1163"/>
    <property type="match status" value="1"/>
</dbReference>
<dbReference type="Pfam" id="PF13483">
    <property type="entry name" value="Lactamase_B_3"/>
    <property type="match status" value="1"/>
</dbReference>
<dbReference type="InterPro" id="IPR036866">
    <property type="entry name" value="RibonucZ/Hydroxyglut_hydro"/>
</dbReference>
<protein>
    <submittedName>
        <fullName evidence="2">MBL fold metallo-hydrolase</fullName>
    </submittedName>
</protein>
<evidence type="ECO:0000313" key="2">
    <source>
        <dbReference type="EMBL" id="MFC4858878.1"/>
    </source>
</evidence>
<dbReference type="Proteomes" id="UP001595859">
    <property type="component" value="Unassembled WGS sequence"/>
</dbReference>